<gene>
    <name evidence="1" type="ORF">LCGC14_1069410</name>
</gene>
<reference evidence="1" key="1">
    <citation type="journal article" date="2015" name="Nature">
        <title>Complex archaea that bridge the gap between prokaryotes and eukaryotes.</title>
        <authorList>
            <person name="Spang A."/>
            <person name="Saw J.H."/>
            <person name="Jorgensen S.L."/>
            <person name="Zaremba-Niedzwiedzka K."/>
            <person name="Martijn J."/>
            <person name="Lind A.E."/>
            <person name="van Eijk R."/>
            <person name="Schleper C."/>
            <person name="Guy L."/>
            <person name="Ettema T.J."/>
        </authorList>
    </citation>
    <scope>NUCLEOTIDE SEQUENCE</scope>
</reference>
<dbReference type="EMBL" id="LAZR01004594">
    <property type="protein sequence ID" value="KKN07229.1"/>
    <property type="molecule type" value="Genomic_DNA"/>
</dbReference>
<comment type="caution">
    <text evidence="1">The sequence shown here is derived from an EMBL/GenBank/DDBJ whole genome shotgun (WGS) entry which is preliminary data.</text>
</comment>
<sequence length="59" mass="7013">MKMTKAEIIRRLKALRGDWDRRWELYSSLPEFVAHAVKEIDNILEQLTEKEIQAAITKE</sequence>
<evidence type="ECO:0000313" key="1">
    <source>
        <dbReference type="EMBL" id="KKN07229.1"/>
    </source>
</evidence>
<protein>
    <submittedName>
        <fullName evidence="1">Uncharacterized protein</fullName>
    </submittedName>
</protein>
<dbReference type="AlphaFoldDB" id="A0A0F9MNM1"/>
<name>A0A0F9MNM1_9ZZZZ</name>
<proteinExistence type="predicted"/>
<accession>A0A0F9MNM1</accession>
<organism evidence="1">
    <name type="scientific">marine sediment metagenome</name>
    <dbReference type="NCBI Taxonomy" id="412755"/>
    <lineage>
        <taxon>unclassified sequences</taxon>
        <taxon>metagenomes</taxon>
        <taxon>ecological metagenomes</taxon>
    </lineage>
</organism>